<evidence type="ECO:0000259" key="2">
    <source>
        <dbReference type="Pfam" id="PF07261"/>
    </source>
</evidence>
<dbReference type="Pfam" id="PF07261">
    <property type="entry name" value="DnaB_2"/>
    <property type="match status" value="1"/>
</dbReference>
<dbReference type="InterPro" id="IPR006343">
    <property type="entry name" value="DnaB/C_C"/>
</dbReference>
<feature type="domain" description="DnaB/C C-terminal" evidence="2">
    <location>
        <begin position="111"/>
        <end position="173"/>
    </location>
</feature>
<dbReference type="EMBL" id="BLMI01000041">
    <property type="protein sequence ID" value="GFI40406.1"/>
    <property type="molecule type" value="Genomic_DNA"/>
</dbReference>
<dbReference type="SUPFAM" id="SSF158499">
    <property type="entry name" value="DnaD domain-like"/>
    <property type="match status" value="1"/>
</dbReference>
<evidence type="ECO:0000313" key="3">
    <source>
        <dbReference type="EMBL" id="GFI40406.1"/>
    </source>
</evidence>
<dbReference type="Gene3D" id="1.10.10.630">
    <property type="entry name" value="DnaD domain-like"/>
    <property type="match status" value="1"/>
</dbReference>
<sequence length="197" mass="23224">MYKELIRNKCIDISRLLLLRAKELQINDNECHILMLVYTLKDIGIQTVTPQMIQNYSMLSNQELNKVLASLLNKNLIYNRLGSISLNNLEQKLLQENNKTEEVETEVNLISVFEEQFARALSPIELNIIKDWKNCEYSDEMIIKALKEAVKSQVLNFRYIEGILSNWAKNGIKQRYIEQEEPKRAVPISEYKWWENE</sequence>
<reference evidence="3 4" key="1">
    <citation type="journal article" date="2020" name="Microbiome">
        <title>Single-cell genomics of uncultured bacteria reveals dietary fiber responders in the mouse gut microbiota.</title>
        <authorList>
            <person name="Chijiiwa R."/>
            <person name="Hosokawa M."/>
            <person name="Kogawa M."/>
            <person name="Nishikawa Y."/>
            <person name="Ide K."/>
            <person name="Sakanashi C."/>
            <person name="Takahashi K."/>
            <person name="Takeyama H."/>
        </authorList>
    </citation>
    <scope>NUCLEOTIDE SEQUENCE [LARGE SCALE GENOMIC DNA]</scope>
    <source>
        <strain evidence="3">IMSAGC_017</strain>
    </source>
</reference>
<proteinExistence type="inferred from homology"/>
<protein>
    <submittedName>
        <fullName evidence="3">DNA replication protein DnaD</fullName>
    </submittedName>
</protein>
<dbReference type="InterPro" id="IPR034829">
    <property type="entry name" value="DnaD-like_sf"/>
</dbReference>
<dbReference type="NCBIfam" id="TIGR01446">
    <property type="entry name" value="DnaD_dom"/>
    <property type="match status" value="1"/>
</dbReference>
<comment type="similarity">
    <text evidence="1">Belongs to the DnaB/DnaD family.</text>
</comment>
<dbReference type="Proteomes" id="UP000490821">
    <property type="component" value="Unassembled WGS sequence"/>
</dbReference>
<comment type="caution">
    <text evidence="3">The sequence shown here is derived from an EMBL/GenBank/DDBJ whole genome shotgun (WGS) entry which is preliminary data.</text>
</comment>
<name>A0A829Z8D8_9FIRM</name>
<dbReference type="InterPro" id="IPR053162">
    <property type="entry name" value="DnaD"/>
</dbReference>
<dbReference type="PANTHER" id="PTHR37293:SF6">
    <property type="entry name" value="DNA REPLICATION PROTEIN DNAD"/>
    <property type="match status" value="1"/>
</dbReference>
<evidence type="ECO:0000256" key="1">
    <source>
        <dbReference type="ARBA" id="ARBA00093462"/>
    </source>
</evidence>
<organism evidence="3 4">
    <name type="scientific">Thomasclavelia cocleata</name>
    <dbReference type="NCBI Taxonomy" id="69824"/>
    <lineage>
        <taxon>Bacteria</taxon>
        <taxon>Bacillati</taxon>
        <taxon>Bacillota</taxon>
        <taxon>Erysipelotrichia</taxon>
        <taxon>Erysipelotrichales</taxon>
        <taxon>Coprobacillaceae</taxon>
        <taxon>Thomasclavelia</taxon>
    </lineage>
</organism>
<accession>A0A829Z8D8</accession>
<dbReference type="RefSeq" id="WP_172471927.1">
    <property type="nucleotide sequence ID" value="NZ_BLMI01000041.1"/>
</dbReference>
<gene>
    <name evidence="3" type="primary">dnaD</name>
    <name evidence="3" type="ORF">IMSAGC017_00438</name>
</gene>
<dbReference type="InterPro" id="IPR036388">
    <property type="entry name" value="WH-like_DNA-bd_sf"/>
</dbReference>
<evidence type="ECO:0000313" key="4">
    <source>
        <dbReference type="Proteomes" id="UP000490821"/>
    </source>
</evidence>
<dbReference type="Gene3D" id="1.10.10.10">
    <property type="entry name" value="Winged helix-like DNA-binding domain superfamily/Winged helix DNA-binding domain"/>
    <property type="match status" value="1"/>
</dbReference>
<dbReference type="PANTHER" id="PTHR37293">
    <property type="entry name" value="PHAGE REPLICATION PROTEIN-RELATED"/>
    <property type="match status" value="1"/>
</dbReference>
<dbReference type="AlphaFoldDB" id="A0A829Z8D8"/>